<feature type="transmembrane region" description="Helical" evidence="1">
    <location>
        <begin position="108"/>
        <end position="130"/>
    </location>
</feature>
<keyword evidence="1" id="KW-0812">Transmembrane</keyword>
<keyword evidence="1" id="KW-0472">Membrane</keyword>
<accession>A0A948TAH0</accession>
<feature type="transmembrane region" description="Helical" evidence="1">
    <location>
        <begin position="65"/>
        <end position="87"/>
    </location>
</feature>
<name>A0A948TAH0_9BACT</name>
<sequence>MNFSFTRLMAVMKRDMMENWKTNLYRFIGVYTGAAMAFLFGMYGILSSNRGETAEEQYTSFCSTFHSILTFVTFFYLMICASRIMEVMNTKNKRISYMMLPATIGEKFISRVIYVCITSMIIFSVGIFFAELTRLILLPLFDVPEEFYRFCLFDIISNTSLNYNALYDDSRHNFIIVLIFLISWFLWSHSIYILGGTYFKKHPFIKTWGIMILLFVIITYILGNMVTKELFLYFEPTDKSFWINAVIISTVLLIFTVINWTLSYHLFRNSQITDRKLFT</sequence>
<feature type="transmembrane region" description="Helical" evidence="1">
    <location>
        <begin position="207"/>
        <end position="226"/>
    </location>
</feature>
<evidence type="ECO:0000256" key="1">
    <source>
        <dbReference type="SAM" id="Phobius"/>
    </source>
</evidence>
<evidence type="ECO:0000313" key="2">
    <source>
        <dbReference type="EMBL" id="MBU3837393.1"/>
    </source>
</evidence>
<feature type="transmembrane region" description="Helical" evidence="1">
    <location>
        <begin position="24"/>
        <end position="45"/>
    </location>
</feature>
<keyword evidence="1" id="KW-1133">Transmembrane helix</keyword>
<protein>
    <submittedName>
        <fullName evidence="2">Uncharacterized protein</fullName>
    </submittedName>
</protein>
<reference evidence="2" key="2">
    <citation type="submission" date="2021-04" db="EMBL/GenBank/DDBJ databases">
        <authorList>
            <person name="Gilroy R."/>
        </authorList>
    </citation>
    <scope>NUCLEOTIDE SEQUENCE</scope>
    <source>
        <strain evidence="2">G4-2901</strain>
    </source>
</reference>
<feature type="transmembrane region" description="Helical" evidence="1">
    <location>
        <begin position="174"/>
        <end position="195"/>
    </location>
</feature>
<gene>
    <name evidence="2" type="ORF">H9777_03555</name>
</gene>
<dbReference type="AlphaFoldDB" id="A0A948TAH0"/>
<dbReference type="EMBL" id="JAHLFW010000037">
    <property type="protein sequence ID" value="MBU3837393.1"/>
    <property type="molecule type" value="Genomic_DNA"/>
</dbReference>
<proteinExistence type="predicted"/>
<comment type="caution">
    <text evidence="2">The sequence shown here is derived from an EMBL/GenBank/DDBJ whole genome shotgun (WGS) entry which is preliminary data.</text>
</comment>
<feature type="transmembrane region" description="Helical" evidence="1">
    <location>
        <begin position="241"/>
        <end position="267"/>
    </location>
</feature>
<reference evidence="2" key="1">
    <citation type="journal article" date="2021" name="PeerJ">
        <title>Extensive microbial diversity within the chicken gut microbiome revealed by metagenomics and culture.</title>
        <authorList>
            <person name="Gilroy R."/>
            <person name="Ravi A."/>
            <person name="Getino M."/>
            <person name="Pursley I."/>
            <person name="Horton D.L."/>
            <person name="Alikhan N.F."/>
            <person name="Baker D."/>
            <person name="Gharbi K."/>
            <person name="Hall N."/>
            <person name="Watson M."/>
            <person name="Adriaenssens E.M."/>
            <person name="Foster-Nyarko E."/>
            <person name="Jarju S."/>
            <person name="Secka A."/>
            <person name="Antonio M."/>
            <person name="Oren A."/>
            <person name="Chaudhuri R.R."/>
            <person name="La Ragione R."/>
            <person name="Hildebrand F."/>
            <person name="Pallen M.J."/>
        </authorList>
    </citation>
    <scope>NUCLEOTIDE SEQUENCE</scope>
    <source>
        <strain evidence="2">G4-2901</strain>
    </source>
</reference>
<organism evidence="2 3">
    <name type="scientific">Candidatus Phocaeicola faecigallinarum</name>
    <dbReference type="NCBI Taxonomy" id="2838732"/>
    <lineage>
        <taxon>Bacteria</taxon>
        <taxon>Pseudomonadati</taxon>
        <taxon>Bacteroidota</taxon>
        <taxon>Bacteroidia</taxon>
        <taxon>Bacteroidales</taxon>
        <taxon>Bacteroidaceae</taxon>
        <taxon>Phocaeicola</taxon>
    </lineage>
</organism>
<evidence type="ECO:0000313" key="3">
    <source>
        <dbReference type="Proteomes" id="UP000783796"/>
    </source>
</evidence>
<dbReference type="Proteomes" id="UP000783796">
    <property type="component" value="Unassembled WGS sequence"/>
</dbReference>